<feature type="region of interest" description="Disordered" evidence="1">
    <location>
        <begin position="1"/>
        <end position="38"/>
    </location>
</feature>
<sequence length="79" mass="9170">MPPNKKKPGPRVNPDSKRSKGEDRHKQPRKAFHADPKLFQALDKYVDETRPQPTESSVLRDALEEYLNKRGYWPPKDGT</sequence>
<reference evidence="3" key="1">
    <citation type="submission" date="2017-06" db="EMBL/GenBank/DDBJ databases">
        <title>Genome analysis of Fimbriiglobus ruber SP5, the first member of the order Planctomycetales with confirmed chitinolytic capability.</title>
        <authorList>
            <person name="Ravin N.V."/>
            <person name="Rakitin A.L."/>
            <person name="Ivanova A.A."/>
            <person name="Beletsky A.V."/>
            <person name="Kulichevskaya I.S."/>
            <person name="Mardanov A.V."/>
            <person name="Dedysh S.N."/>
        </authorList>
    </citation>
    <scope>NUCLEOTIDE SEQUENCE [LARGE SCALE GENOMIC DNA]</scope>
    <source>
        <strain evidence="3">SP5</strain>
    </source>
</reference>
<dbReference type="AlphaFoldDB" id="A0A225CYC8"/>
<gene>
    <name evidence="2" type="ORF">FRUB_10213</name>
</gene>
<evidence type="ECO:0000313" key="3">
    <source>
        <dbReference type="Proteomes" id="UP000214646"/>
    </source>
</evidence>
<protein>
    <submittedName>
        <fullName evidence="2">Uncharacterized protein</fullName>
    </submittedName>
</protein>
<dbReference type="RefSeq" id="WP_088260543.1">
    <property type="nucleotide sequence ID" value="NZ_NIDE01000020.1"/>
</dbReference>
<keyword evidence="3" id="KW-1185">Reference proteome</keyword>
<accession>A0A225CYC8</accession>
<feature type="compositionally biased region" description="Basic and acidic residues" evidence="1">
    <location>
        <begin position="14"/>
        <end position="25"/>
    </location>
</feature>
<name>A0A225CYC8_9BACT</name>
<comment type="caution">
    <text evidence="2">The sequence shown here is derived from an EMBL/GenBank/DDBJ whole genome shotgun (WGS) entry which is preliminary data.</text>
</comment>
<evidence type="ECO:0000256" key="1">
    <source>
        <dbReference type="SAM" id="MobiDB-lite"/>
    </source>
</evidence>
<dbReference type="EMBL" id="NIDE01000020">
    <property type="protein sequence ID" value="OWK34242.1"/>
    <property type="molecule type" value="Genomic_DNA"/>
</dbReference>
<organism evidence="2 3">
    <name type="scientific">Fimbriiglobus ruber</name>
    <dbReference type="NCBI Taxonomy" id="1908690"/>
    <lineage>
        <taxon>Bacteria</taxon>
        <taxon>Pseudomonadati</taxon>
        <taxon>Planctomycetota</taxon>
        <taxon>Planctomycetia</taxon>
        <taxon>Gemmatales</taxon>
        <taxon>Gemmataceae</taxon>
        <taxon>Fimbriiglobus</taxon>
    </lineage>
</organism>
<dbReference type="Proteomes" id="UP000214646">
    <property type="component" value="Unassembled WGS sequence"/>
</dbReference>
<evidence type="ECO:0000313" key="2">
    <source>
        <dbReference type="EMBL" id="OWK34242.1"/>
    </source>
</evidence>
<proteinExistence type="predicted"/>